<dbReference type="OrthoDB" id="9793035at2"/>
<comment type="similarity">
    <text evidence="1">Belongs to the GppA/Ppx family.</text>
</comment>
<evidence type="ECO:0000313" key="5">
    <source>
        <dbReference type="Proteomes" id="UP000291832"/>
    </source>
</evidence>
<dbReference type="PANTHER" id="PTHR30005:SF0">
    <property type="entry name" value="RETROGRADE REGULATION PROTEIN 2"/>
    <property type="match status" value="1"/>
</dbReference>
<dbReference type="InterPro" id="IPR043129">
    <property type="entry name" value="ATPase_NBD"/>
</dbReference>
<feature type="domain" description="Ppx/GppA phosphatase N-terminal" evidence="3">
    <location>
        <begin position="20"/>
        <end position="303"/>
    </location>
</feature>
<dbReference type="EMBL" id="SHKI01000002">
    <property type="protein sequence ID" value="RZT68835.1"/>
    <property type="molecule type" value="Genomic_DNA"/>
</dbReference>
<dbReference type="CDD" id="cd24056">
    <property type="entry name" value="ASKHA_NBD_MtPPX1-like"/>
    <property type="match status" value="1"/>
</dbReference>
<name>A0A4Q7U5D0_9MICO</name>
<dbReference type="InterPro" id="IPR003695">
    <property type="entry name" value="Ppx_GppA_N"/>
</dbReference>
<evidence type="ECO:0000256" key="1">
    <source>
        <dbReference type="ARBA" id="ARBA00007125"/>
    </source>
</evidence>
<reference evidence="4 5" key="1">
    <citation type="journal article" date="2015" name="Stand. Genomic Sci.">
        <title>Genomic Encyclopedia of Bacterial and Archaeal Type Strains, Phase III: the genomes of soil and plant-associated and newly described type strains.</title>
        <authorList>
            <person name="Whitman W.B."/>
            <person name="Woyke T."/>
            <person name="Klenk H.P."/>
            <person name="Zhou Y."/>
            <person name="Lilburn T.G."/>
            <person name="Beck B.J."/>
            <person name="De Vos P."/>
            <person name="Vandamme P."/>
            <person name="Eisen J.A."/>
            <person name="Garrity G."/>
            <person name="Hugenholtz P."/>
            <person name="Kyrpides N.C."/>
        </authorList>
    </citation>
    <scope>NUCLEOTIDE SEQUENCE [LARGE SCALE GENOMIC DNA]</scope>
    <source>
        <strain evidence="4 5">RF6</strain>
    </source>
</reference>
<sequence>MRLGVIDVGSNTVHLLVVDAHPGASPDPYHSQRSVLRLMRYLDSDGAIVEEGVQLIVSAIAESVRIAHEIGVDDLICTATSAIREAANGEVVLARIARETGVSLHVLSGEDEARITMLAVRRWLGWSAGEILLFDIGGGSFEIAQGADEYPDVQVSLPLGAGRTTINYLAEDPPPREAVSALREHARAEFTRVRDELFCDRPRPKRVVGTSKTIRSLARLVGGPADPVTGDLAPLHYTGLREWEPTLRDMPSNVREYLPGITPERGYQIMAGAIVLRTAMKVFDVSTLTISPWALREGIVLRYIDALDGRGAEPVEDAAASGTATPGLTIGAPIAAPEPGTHAVPGTPAAPGLTPEEPSAALPRLG</sequence>
<dbReference type="Gene3D" id="3.30.420.40">
    <property type="match status" value="1"/>
</dbReference>
<feature type="region of interest" description="Disordered" evidence="2">
    <location>
        <begin position="317"/>
        <end position="366"/>
    </location>
</feature>
<dbReference type="InterPro" id="IPR050273">
    <property type="entry name" value="GppA/Ppx_hydrolase"/>
</dbReference>
<keyword evidence="5" id="KW-1185">Reference proteome</keyword>
<gene>
    <name evidence="4" type="ORF">EV139_0564</name>
</gene>
<comment type="caution">
    <text evidence="4">The sequence shown here is derived from an EMBL/GenBank/DDBJ whole genome shotgun (WGS) entry which is preliminary data.</text>
</comment>
<accession>A0A4Q7U5D0</accession>
<evidence type="ECO:0000256" key="2">
    <source>
        <dbReference type="SAM" id="MobiDB-lite"/>
    </source>
</evidence>
<dbReference type="GO" id="GO:0016462">
    <property type="term" value="F:pyrophosphatase activity"/>
    <property type="evidence" value="ECO:0007669"/>
    <property type="project" value="TreeGrafter"/>
</dbReference>
<evidence type="ECO:0000259" key="3">
    <source>
        <dbReference type="Pfam" id="PF02541"/>
    </source>
</evidence>
<organism evidence="4 5">
    <name type="scientific">Leucobacter luti</name>
    <dbReference type="NCBI Taxonomy" id="340320"/>
    <lineage>
        <taxon>Bacteria</taxon>
        <taxon>Bacillati</taxon>
        <taxon>Actinomycetota</taxon>
        <taxon>Actinomycetes</taxon>
        <taxon>Micrococcales</taxon>
        <taxon>Microbacteriaceae</taxon>
        <taxon>Leucobacter</taxon>
    </lineage>
</organism>
<protein>
    <submittedName>
        <fullName evidence="4">Exopolyphosphatase/guanosine-5'-triphosphate, 3'-diphosphate pyrophosphatase</fullName>
    </submittedName>
</protein>
<dbReference type="Gene3D" id="3.30.420.150">
    <property type="entry name" value="Exopolyphosphatase. Domain 2"/>
    <property type="match status" value="1"/>
</dbReference>
<dbReference type="AlphaFoldDB" id="A0A4Q7U5D0"/>
<proteinExistence type="inferred from homology"/>
<dbReference type="PANTHER" id="PTHR30005">
    <property type="entry name" value="EXOPOLYPHOSPHATASE"/>
    <property type="match status" value="1"/>
</dbReference>
<dbReference type="Pfam" id="PF02541">
    <property type="entry name" value="Ppx-GppA"/>
    <property type="match status" value="1"/>
</dbReference>
<dbReference type="SUPFAM" id="SSF53067">
    <property type="entry name" value="Actin-like ATPase domain"/>
    <property type="match status" value="2"/>
</dbReference>
<dbReference type="Proteomes" id="UP000291832">
    <property type="component" value="Unassembled WGS sequence"/>
</dbReference>
<evidence type="ECO:0000313" key="4">
    <source>
        <dbReference type="EMBL" id="RZT68835.1"/>
    </source>
</evidence>